<gene>
    <name evidence="3" type="primary">tyr-3</name>
    <name evidence="3" type="ORF">SPIL2461_LOCUS11891</name>
</gene>
<name>A0A812SAZ7_SYMPI</name>
<dbReference type="OrthoDB" id="416556at2759"/>
<evidence type="ECO:0000259" key="2">
    <source>
        <dbReference type="PROSITE" id="PS00498"/>
    </source>
</evidence>
<dbReference type="Pfam" id="PF00264">
    <property type="entry name" value="Tyrosinase"/>
    <property type="match status" value="1"/>
</dbReference>
<dbReference type="Proteomes" id="UP000649617">
    <property type="component" value="Unassembled WGS sequence"/>
</dbReference>
<dbReference type="PANTHER" id="PTHR35309">
    <property type="match status" value="1"/>
</dbReference>
<reference evidence="3" key="1">
    <citation type="submission" date="2021-02" db="EMBL/GenBank/DDBJ databases">
        <authorList>
            <person name="Dougan E. K."/>
            <person name="Rhodes N."/>
            <person name="Thang M."/>
            <person name="Chan C."/>
        </authorList>
    </citation>
    <scope>NUCLEOTIDE SEQUENCE</scope>
</reference>
<dbReference type="InterPro" id="IPR008922">
    <property type="entry name" value="Di-copper_centre_dom_sf"/>
</dbReference>
<keyword evidence="1" id="KW-0732">Signal</keyword>
<dbReference type="AlphaFoldDB" id="A0A812SAZ7"/>
<organism evidence="3 4">
    <name type="scientific">Symbiodinium pilosum</name>
    <name type="common">Dinoflagellate</name>
    <dbReference type="NCBI Taxonomy" id="2952"/>
    <lineage>
        <taxon>Eukaryota</taxon>
        <taxon>Sar</taxon>
        <taxon>Alveolata</taxon>
        <taxon>Dinophyceae</taxon>
        <taxon>Suessiales</taxon>
        <taxon>Symbiodiniaceae</taxon>
        <taxon>Symbiodinium</taxon>
    </lineage>
</organism>
<evidence type="ECO:0000313" key="3">
    <source>
        <dbReference type="EMBL" id="CAE7470253.1"/>
    </source>
</evidence>
<feature type="signal peptide" evidence="1">
    <location>
        <begin position="1"/>
        <end position="17"/>
    </location>
</feature>
<dbReference type="InterPro" id="IPR025893">
    <property type="entry name" value="Tocopherol_cyclase"/>
</dbReference>
<feature type="domain" description="Tyrosinase copper-binding" evidence="2">
    <location>
        <begin position="679"/>
        <end position="690"/>
    </location>
</feature>
<comment type="caution">
    <text evidence="3">The sequence shown here is derived from an EMBL/GenBank/DDBJ whole genome shotgun (WGS) entry which is preliminary data.</text>
</comment>
<keyword evidence="4" id="KW-1185">Reference proteome</keyword>
<dbReference type="InterPro" id="IPR002227">
    <property type="entry name" value="Tyrosinase_Cu-bd"/>
</dbReference>
<sequence length="802" mass="88800">MAALLRVCLTHGLLAWASQYDPHVPQKSPWFEGWYTRISETSSGQSIGLIIGHYPKTDRLKDAAAYLALIIDEGKGKVDVAEVNPTALKVLKRGKEIASDPDDTSEPDFEVSDGDGMVMMRQQGTKQRISMSFPSQGFRFEANLSDPVPWGSPGQGPEGWVGKLPLLALHWYVYSLGSRASFRLETPSGVVFGQGLAHQEKNWGESFPKAWTWGEGLQGTNKLAFAGGTVPLGPVSVPDAYLLGLRTSKLSWDFHPQDPAVYWVSNDACKGILNITALRPDRMLRLSVQASSEENGGLFKVQGPTMTGFKADSFESYRATITAEAYSGLLHDKLEEKIEFTQSAIEFGGEAWNCPSGPSARPAQLQARVLQAPARAQTKAGPRRVRRELRSLSALERDRVFSAMNIMKNTSTKEGQKTFGRLYVSYDDLVAQHLEAAAAKHCDEAHLGQAFATYHRAFTLRFEESLLSVDPSIGALPYWDYNVEARSEDPRKSEIWEWFGSSEGDSAQGFAVKDGRFGHWQVRAAQNISNLSSPYGLLRSPWNVNPSPFITRHPFSCGAQTHFQASFWELCMKAPSYLEWYACIDPTIHTWAHSFLGGVWDTERNVSRVECYLTNAVGIPAAWGSGCLQCNTNCSDPREAQRSCACRRSEELRCLADRVLAHKAPTYGDFADAWTSPNDPIFFFHHANVDRHLMTWQQKHKEKAPHFGFLQPSLPCKGHGLEDVVGAANPFEGALLGLEDDHLLTNADVLAADGLHSGPYTYDTLAPPKTSLRSQPRPWDWAQTKQSLTAAMASAIRHMSAK</sequence>
<dbReference type="SUPFAM" id="SSF48056">
    <property type="entry name" value="Di-copper centre-containing domain"/>
    <property type="match status" value="1"/>
</dbReference>
<dbReference type="Pfam" id="PF14249">
    <property type="entry name" value="Tocopherol_cycl"/>
    <property type="match status" value="1"/>
</dbReference>
<dbReference type="PROSITE" id="PS00498">
    <property type="entry name" value="TYROSINASE_2"/>
    <property type="match status" value="1"/>
</dbReference>
<feature type="chain" id="PRO_5032777896" evidence="1">
    <location>
        <begin position="18"/>
        <end position="802"/>
    </location>
</feature>
<dbReference type="PANTHER" id="PTHR35309:SF4">
    <property type="entry name" value="TOCOPHEROL CYCLASE"/>
    <property type="match status" value="1"/>
</dbReference>
<dbReference type="EMBL" id="CAJNIZ010023603">
    <property type="protein sequence ID" value="CAE7470253.1"/>
    <property type="molecule type" value="Genomic_DNA"/>
</dbReference>
<proteinExistence type="predicted"/>
<protein>
    <submittedName>
        <fullName evidence="3">Tyr-3 protein</fullName>
    </submittedName>
</protein>
<dbReference type="Gene3D" id="1.10.1280.10">
    <property type="entry name" value="Di-copper center containing domain from catechol oxidase"/>
    <property type="match status" value="1"/>
</dbReference>
<evidence type="ECO:0000313" key="4">
    <source>
        <dbReference type="Proteomes" id="UP000649617"/>
    </source>
</evidence>
<dbReference type="PRINTS" id="PR00092">
    <property type="entry name" value="TYROSINASE"/>
</dbReference>
<dbReference type="GO" id="GO:0009976">
    <property type="term" value="F:tocopherol cyclase activity"/>
    <property type="evidence" value="ECO:0007669"/>
    <property type="project" value="InterPro"/>
</dbReference>
<accession>A0A812SAZ7</accession>
<dbReference type="GO" id="GO:0016491">
    <property type="term" value="F:oxidoreductase activity"/>
    <property type="evidence" value="ECO:0007669"/>
    <property type="project" value="InterPro"/>
</dbReference>
<evidence type="ECO:0000256" key="1">
    <source>
        <dbReference type="SAM" id="SignalP"/>
    </source>
</evidence>